<proteinExistence type="inferred from homology"/>
<protein>
    <recommendedName>
        <fullName evidence="9">Methylated-DNA--protein-cysteine methyltransferase</fullName>
        <ecNumber evidence="9">2.1.1.63</ecNumber>
    </recommendedName>
    <alternativeName>
        <fullName evidence="9">6-O-methylguanine-DNA methyltransferase</fullName>
        <shortName evidence="9">MGMT</shortName>
    </alternativeName>
    <alternativeName>
        <fullName evidence="9">O-6-methylguanine-DNA-alkyltransferase</fullName>
    </alternativeName>
</protein>
<feature type="active site" description="Nucleophile; methyl group acceptor" evidence="9">
    <location>
        <position position="130"/>
    </location>
</feature>
<evidence type="ECO:0000256" key="5">
    <source>
        <dbReference type="ARBA" id="ARBA00022679"/>
    </source>
</evidence>
<dbReference type="GO" id="GO:0005737">
    <property type="term" value="C:cytoplasm"/>
    <property type="evidence" value="ECO:0007669"/>
    <property type="project" value="UniProtKB-SubCell"/>
</dbReference>
<evidence type="ECO:0000256" key="3">
    <source>
        <dbReference type="ARBA" id="ARBA00022490"/>
    </source>
</evidence>
<dbReference type="GO" id="GO:0032259">
    <property type="term" value="P:methylation"/>
    <property type="evidence" value="ECO:0007669"/>
    <property type="project" value="UniProtKB-KW"/>
</dbReference>
<dbReference type="HAMAP" id="MF_00772">
    <property type="entry name" value="OGT"/>
    <property type="match status" value="1"/>
</dbReference>
<dbReference type="GO" id="GO:0006307">
    <property type="term" value="P:DNA alkylation repair"/>
    <property type="evidence" value="ECO:0007669"/>
    <property type="project" value="UniProtKB-UniRule"/>
</dbReference>
<evidence type="ECO:0000256" key="9">
    <source>
        <dbReference type="HAMAP-Rule" id="MF_00772"/>
    </source>
</evidence>
<evidence type="ECO:0000256" key="8">
    <source>
        <dbReference type="ARBA" id="ARBA00049348"/>
    </source>
</evidence>
<accession>Q17XI5</accession>
<evidence type="ECO:0000313" key="12">
    <source>
        <dbReference type="EMBL" id="CAJ99641.1"/>
    </source>
</evidence>
<feature type="domain" description="Methylguanine DNA methyltransferase ribonuclease-like" evidence="11">
    <location>
        <begin position="9"/>
        <end position="75"/>
    </location>
</feature>
<dbReference type="Gene3D" id="1.10.10.10">
    <property type="entry name" value="Winged helix-like DNA-binding domain superfamily/Winged helix DNA-binding domain"/>
    <property type="match status" value="1"/>
</dbReference>
<evidence type="ECO:0000259" key="11">
    <source>
        <dbReference type="Pfam" id="PF02870"/>
    </source>
</evidence>
<dbReference type="HOGENOM" id="CLU_000445_52_2_7"/>
<dbReference type="InterPro" id="IPR023546">
    <property type="entry name" value="MGMT"/>
</dbReference>
<dbReference type="FunFam" id="1.10.10.10:FF:000214">
    <property type="entry name" value="Methylated-DNA--protein-cysteine methyltransferase"/>
    <property type="match status" value="1"/>
</dbReference>
<keyword evidence="4 9" id="KW-0489">Methyltransferase</keyword>
<dbReference type="Pfam" id="PF01035">
    <property type="entry name" value="DNA_binding_1"/>
    <property type="match status" value="1"/>
</dbReference>
<comment type="similarity">
    <text evidence="2 9">Belongs to the MGMT family.</text>
</comment>
<sequence>MSKSLMDLYHYYFKTPKSFPLEYLHLCANESHLLRLDFDTTNFSISMNTPLKLSVQALERYFLGQLFEFDVPLDLIGTFFQKQVWSALLTIPYGKIKSYDEIAKLINNPKSCRAIGNANHNNPISLIVPCHRVVRKNGTLGGYNGGIEVKKWLLEFESKILNQQAKNFLIF</sequence>
<dbReference type="AlphaFoldDB" id="Q17XI5"/>
<name>Q17XI5_HELAH</name>
<dbReference type="SUPFAM" id="SSF53155">
    <property type="entry name" value="Methylated DNA-protein cysteine methyltransferase domain"/>
    <property type="match status" value="1"/>
</dbReference>
<dbReference type="Proteomes" id="UP000000775">
    <property type="component" value="Chromosome"/>
</dbReference>
<dbReference type="GO" id="GO:0003908">
    <property type="term" value="F:methylated-DNA-[protein]-cysteine S-methyltransferase activity"/>
    <property type="evidence" value="ECO:0007669"/>
    <property type="project" value="UniProtKB-UniRule"/>
</dbReference>
<dbReference type="InterPro" id="IPR008332">
    <property type="entry name" value="MethylG_MeTrfase_N"/>
</dbReference>
<comment type="catalytic activity">
    <reaction evidence="8 9">
        <text>a 6-O-methyl-2'-deoxyguanosine in DNA + L-cysteinyl-[protein] = S-methyl-L-cysteinyl-[protein] + a 2'-deoxyguanosine in DNA</text>
        <dbReference type="Rhea" id="RHEA:24000"/>
        <dbReference type="Rhea" id="RHEA-COMP:10131"/>
        <dbReference type="Rhea" id="RHEA-COMP:10132"/>
        <dbReference type="Rhea" id="RHEA-COMP:11367"/>
        <dbReference type="Rhea" id="RHEA-COMP:11368"/>
        <dbReference type="ChEBI" id="CHEBI:29950"/>
        <dbReference type="ChEBI" id="CHEBI:82612"/>
        <dbReference type="ChEBI" id="CHEBI:85445"/>
        <dbReference type="ChEBI" id="CHEBI:85448"/>
        <dbReference type="EC" id="2.1.1.63"/>
    </reaction>
</comment>
<feature type="domain" description="Methylated-DNA-[protein]-cysteine S-methyltransferase DNA binding" evidence="10">
    <location>
        <begin position="80"/>
        <end position="158"/>
    </location>
</feature>
<evidence type="ECO:0000256" key="2">
    <source>
        <dbReference type="ARBA" id="ARBA00008711"/>
    </source>
</evidence>
<dbReference type="InterPro" id="IPR036217">
    <property type="entry name" value="MethylDNA_cys_MeTrfase_DNAb"/>
</dbReference>
<dbReference type="InterPro" id="IPR001497">
    <property type="entry name" value="MethylDNA_cys_MeTrfase_AS"/>
</dbReference>
<evidence type="ECO:0000313" key="13">
    <source>
        <dbReference type="Proteomes" id="UP000000775"/>
    </source>
</evidence>
<comment type="subcellular location">
    <subcellularLocation>
        <location evidence="9">Cytoplasm</location>
    </subcellularLocation>
</comment>
<dbReference type="InterPro" id="IPR014048">
    <property type="entry name" value="MethylDNA_cys_MeTrfase_DNA-bd"/>
</dbReference>
<dbReference type="CDD" id="cd06445">
    <property type="entry name" value="ATase"/>
    <property type="match status" value="1"/>
</dbReference>
<dbReference type="PANTHER" id="PTHR10815">
    <property type="entry name" value="METHYLATED-DNA--PROTEIN-CYSTEINE METHYLTRANSFERASE"/>
    <property type="match status" value="1"/>
</dbReference>
<keyword evidence="3 9" id="KW-0963">Cytoplasm</keyword>
<dbReference type="PANTHER" id="PTHR10815:SF5">
    <property type="entry name" value="METHYLATED-DNA--PROTEIN-CYSTEINE METHYLTRANSFERASE"/>
    <property type="match status" value="1"/>
</dbReference>
<comment type="catalytic activity">
    <reaction evidence="1 9">
        <text>a 4-O-methyl-thymidine in DNA + L-cysteinyl-[protein] = a thymidine in DNA + S-methyl-L-cysteinyl-[protein]</text>
        <dbReference type="Rhea" id="RHEA:53428"/>
        <dbReference type="Rhea" id="RHEA-COMP:10131"/>
        <dbReference type="Rhea" id="RHEA-COMP:10132"/>
        <dbReference type="Rhea" id="RHEA-COMP:13555"/>
        <dbReference type="Rhea" id="RHEA-COMP:13556"/>
        <dbReference type="ChEBI" id="CHEBI:29950"/>
        <dbReference type="ChEBI" id="CHEBI:82612"/>
        <dbReference type="ChEBI" id="CHEBI:137386"/>
        <dbReference type="ChEBI" id="CHEBI:137387"/>
        <dbReference type="EC" id="2.1.1.63"/>
    </reaction>
</comment>
<keyword evidence="7 9" id="KW-0234">DNA repair</keyword>
<dbReference type="InterPro" id="IPR036388">
    <property type="entry name" value="WH-like_DNA-bd_sf"/>
</dbReference>
<keyword evidence="6 9" id="KW-0227">DNA damage</keyword>
<keyword evidence="13" id="KW-1185">Reference proteome</keyword>
<dbReference type="eggNOG" id="COG0350">
    <property type="taxonomic scope" value="Bacteria"/>
</dbReference>
<evidence type="ECO:0000256" key="7">
    <source>
        <dbReference type="ARBA" id="ARBA00023204"/>
    </source>
</evidence>
<evidence type="ECO:0000259" key="10">
    <source>
        <dbReference type="Pfam" id="PF01035"/>
    </source>
</evidence>
<dbReference type="InterPro" id="IPR036631">
    <property type="entry name" value="MGMT_N_sf"/>
</dbReference>
<dbReference type="KEGG" id="hac:Hac_0859"/>
<dbReference type="SUPFAM" id="SSF46767">
    <property type="entry name" value="Methylated DNA-protein cysteine methyltransferase, C-terminal domain"/>
    <property type="match status" value="1"/>
</dbReference>
<comment type="miscellaneous">
    <text evidence="9">This enzyme catalyzes only one turnover and therefore is not strictly catalytic. According to one definition, an enzyme is a biocatalyst that acts repeatedly and over many reaction cycles.</text>
</comment>
<dbReference type="EMBL" id="AM260522">
    <property type="protein sequence ID" value="CAJ99641.1"/>
    <property type="molecule type" value="Genomic_DNA"/>
</dbReference>
<dbReference type="EC" id="2.1.1.63" evidence="9"/>
<keyword evidence="5 9" id="KW-0808">Transferase</keyword>
<dbReference type="NCBIfam" id="TIGR00589">
    <property type="entry name" value="ogt"/>
    <property type="match status" value="1"/>
</dbReference>
<comment type="function">
    <text evidence="9">Involved in the cellular defense against the biological effects of O6-methylguanine (O6-MeG) and O4-methylthymine (O4-MeT) in DNA. Repairs the methylated nucleobase in DNA by stoichiometrically transferring the methyl group to a cysteine residue in the enzyme. This is a suicide reaction: the enzyme is irreversibly inactivated.</text>
</comment>
<dbReference type="Pfam" id="PF02870">
    <property type="entry name" value="Methyltransf_1N"/>
    <property type="match status" value="1"/>
</dbReference>
<evidence type="ECO:0000256" key="6">
    <source>
        <dbReference type="ARBA" id="ARBA00022763"/>
    </source>
</evidence>
<dbReference type="PROSITE" id="PS00374">
    <property type="entry name" value="MGMT"/>
    <property type="match status" value="1"/>
</dbReference>
<evidence type="ECO:0000256" key="4">
    <source>
        <dbReference type="ARBA" id="ARBA00022603"/>
    </source>
</evidence>
<reference evidence="12 13" key="1">
    <citation type="journal article" date="2006" name="PLoS Genet.">
        <title>Who ate whom? Adaptive Helicobacter genomic changes that accompanied a host jump from early humans to large felines.</title>
        <authorList>
            <person name="Eppinger M."/>
            <person name="Baar C."/>
            <person name="Linz B."/>
            <person name="Raddatz G."/>
            <person name="Lanz C."/>
            <person name="Keller H."/>
            <person name="Morelli G."/>
            <person name="Gressmann H."/>
            <person name="Achtman M."/>
            <person name="Schuster S.C."/>
        </authorList>
    </citation>
    <scope>NUCLEOTIDE SEQUENCE [LARGE SCALE GENOMIC DNA]</scope>
    <source>
        <strain evidence="12 13">Sheeba</strain>
    </source>
</reference>
<dbReference type="STRING" id="382638.Hac_0859"/>
<evidence type="ECO:0000256" key="1">
    <source>
        <dbReference type="ARBA" id="ARBA00001286"/>
    </source>
</evidence>
<gene>
    <name evidence="12" type="primary">dat1</name>
    <name evidence="12" type="ordered locus">Hac_0859</name>
</gene>
<organism evidence="12 13">
    <name type="scientific">Helicobacter acinonychis (strain Sheeba)</name>
    <dbReference type="NCBI Taxonomy" id="382638"/>
    <lineage>
        <taxon>Bacteria</taxon>
        <taxon>Pseudomonadati</taxon>
        <taxon>Campylobacterota</taxon>
        <taxon>Epsilonproteobacteria</taxon>
        <taxon>Campylobacterales</taxon>
        <taxon>Helicobacteraceae</taxon>
        <taxon>Helicobacter</taxon>
    </lineage>
</organism>